<feature type="binding site" evidence="9">
    <location>
        <position position="12"/>
    </location>
    <ligand>
        <name>NADPH</name>
        <dbReference type="ChEBI" id="CHEBI:57783"/>
    </ligand>
</feature>
<dbReference type="Gene3D" id="1.10.1740.10">
    <property type="match status" value="1"/>
</dbReference>
<dbReference type="InterPro" id="IPR003821">
    <property type="entry name" value="DXP_reductoisomerase"/>
</dbReference>
<comment type="similarity">
    <text evidence="2 9">Belongs to the DXR family.</text>
</comment>
<dbReference type="GO" id="GO:0070402">
    <property type="term" value="F:NADPH binding"/>
    <property type="evidence" value="ECO:0007669"/>
    <property type="project" value="InterPro"/>
</dbReference>
<feature type="binding site" evidence="9">
    <location>
        <position position="208"/>
    </location>
    <ligand>
        <name>1-deoxy-D-xylulose 5-phosphate</name>
        <dbReference type="ChEBI" id="CHEBI:57792"/>
    </ligand>
</feature>
<dbReference type="Pfam" id="PF08436">
    <property type="entry name" value="DXP_redisom_C"/>
    <property type="match status" value="1"/>
</dbReference>
<evidence type="ECO:0000256" key="6">
    <source>
        <dbReference type="ARBA" id="ARBA00023211"/>
    </source>
</evidence>
<dbReference type="InterPro" id="IPR036169">
    <property type="entry name" value="DXPR_C_sf"/>
</dbReference>
<gene>
    <name evidence="9" type="primary">dxr</name>
    <name evidence="13" type="ORF">E3J59_03600</name>
</gene>
<dbReference type="Pfam" id="PF13288">
    <property type="entry name" value="DXPR_C"/>
    <property type="match status" value="1"/>
</dbReference>
<evidence type="ECO:0000256" key="1">
    <source>
        <dbReference type="ARBA" id="ARBA00005094"/>
    </source>
</evidence>
<dbReference type="InterPro" id="IPR036291">
    <property type="entry name" value="NAD(P)-bd_dom_sf"/>
</dbReference>
<feature type="binding site" evidence="9">
    <location>
        <position position="14"/>
    </location>
    <ligand>
        <name>NADPH</name>
        <dbReference type="ChEBI" id="CHEBI:57783"/>
    </ligand>
</feature>
<feature type="binding site" evidence="9">
    <location>
        <position position="214"/>
    </location>
    <ligand>
        <name>1-deoxy-D-xylulose 5-phosphate</name>
        <dbReference type="ChEBI" id="CHEBI:57792"/>
    </ligand>
</feature>
<feature type="binding site" evidence="9">
    <location>
        <position position="147"/>
    </location>
    <ligand>
        <name>Mn(2+)</name>
        <dbReference type="ChEBI" id="CHEBI:29035"/>
    </ligand>
</feature>
<protein>
    <recommendedName>
        <fullName evidence="9">1-deoxy-D-xylulose 5-phosphate reductoisomerase</fullName>
        <shortName evidence="9">DXP reductoisomerase</shortName>
        <ecNumber evidence="9">1.1.1.267</ecNumber>
    </recommendedName>
    <alternativeName>
        <fullName evidence="9">1-deoxyxylulose-5-phosphate reductoisomerase</fullName>
    </alternativeName>
    <alternativeName>
        <fullName evidence="9">2-C-methyl-D-erythritol 4-phosphate synthase</fullName>
    </alternativeName>
</protein>
<dbReference type="Pfam" id="PF02670">
    <property type="entry name" value="DXP_reductoisom"/>
    <property type="match status" value="1"/>
</dbReference>
<dbReference type="PANTHER" id="PTHR30525">
    <property type="entry name" value="1-DEOXY-D-XYLULOSE 5-PHOSPHATE REDUCTOISOMERASE"/>
    <property type="match status" value="1"/>
</dbReference>
<keyword evidence="6 9" id="KW-0464">Manganese</keyword>
<dbReference type="PANTHER" id="PTHR30525:SF0">
    <property type="entry name" value="1-DEOXY-D-XYLULOSE 5-PHOSPHATE REDUCTOISOMERASE, CHLOROPLASTIC"/>
    <property type="match status" value="1"/>
</dbReference>
<keyword evidence="13" id="KW-0413">Isomerase</keyword>
<organism evidence="13 14">
    <name type="scientific">Aerophobetes bacterium</name>
    <dbReference type="NCBI Taxonomy" id="2030807"/>
    <lineage>
        <taxon>Bacteria</taxon>
        <taxon>Candidatus Aerophobota</taxon>
    </lineage>
</organism>
<keyword evidence="3 9" id="KW-0479">Metal-binding</keyword>
<dbReference type="InterPro" id="IPR026877">
    <property type="entry name" value="DXPR_C"/>
</dbReference>
<dbReference type="GO" id="GO:0016853">
    <property type="term" value="F:isomerase activity"/>
    <property type="evidence" value="ECO:0007669"/>
    <property type="project" value="UniProtKB-KW"/>
</dbReference>
<name>A0A523UT87_UNCAE</name>
<evidence type="ECO:0000256" key="5">
    <source>
        <dbReference type="ARBA" id="ARBA00023002"/>
    </source>
</evidence>
<feature type="binding site" evidence="9">
    <location>
        <position position="149"/>
    </location>
    <ligand>
        <name>Mn(2+)</name>
        <dbReference type="ChEBI" id="CHEBI:29035"/>
    </ligand>
</feature>
<evidence type="ECO:0000256" key="8">
    <source>
        <dbReference type="ARBA" id="ARBA00048543"/>
    </source>
</evidence>
<feature type="binding site" evidence="9">
    <location>
        <position position="13"/>
    </location>
    <ligand>
        <name>NADPH</name>
        <dbReference type="ChEBI" id="CHEBI:57783"/>
    </ligand>
</feature>
<proteinExistence type="inferred from homology"/>
<dbReference type="GO" id="GO:0030604">
    <property type="term" value="F:1-deoxy-D-xylulose-5-phosphate reductoisomerase activity"/>
    <property type="evidence" value="ECO:0007669"/>
    <property type="project" value="UniProtKB-UniRule"/>
</dbReference>
<dbReference type="InterPro" id="IPR013644">
    <property type="entry name" value="DXP_reductoisomerase_C"/>
</dbReference>
<evidence type="ECO:0000313" key="14">
    <source>
        <dbReference type="Proteomes" id="UP000320679"/>
    </source>
</evidence>
<dbReference type="SUPFAM" id="SSF69055">
    <property type="entry name" value="1-deoxy-D-xylulose-5-phosphate reductoisomerase, C-terminal domain"/>
    <property type="match status" value="1"/>
</dbReference>
<dbReference type="GO" id="GO:0030145">
    <property type="term" value="F:manganese ion binding"/>
    <property type="evidence" value="ECO:0007669"/>
    <property type="project" value="TreeGrafter"/>
</dbReference>
<comment type="catalytic activity">
    <reaction evidence="8">
        <text>2-C-methyl-D-erythritol 4-phosphate + NADP(+) = 1-deoxy-D-xylulose 5-phosphate + NADPH + H(+)</text>
        <dbReference type="Rhea" id="RHEA:13717"/>
        <dbReference type="ChEBI" id="CHEBI:15378"/>
        <dbReference type="ChEBI" id="CHEBI:57783"/>
        <dbReference type="ChEBI" id="CHEBI:57792"/>
        <dbReference type="ChEBI" id="CHEBI:58262"/>
        <dbReference type="ChEBI" id="CHEBI:58349"/>
        <dbReference type="EC" id="1.1.1.267"/>
    </reaction>
    <physiologicalReaction direction="right-to-left" evidence="8">
        <dbReference type="Rhea" id="RHEA:13719"/>
    </physiologicalReaction>
</comment>
<comment type="pathway">
    <text evidence="1 9">Isoprenoid biosynthesis; isopentenyl diphosphate biosynthesis via DXP pathway; isopentenyl diphosphate from 1-deoxy-D-xylulose 5-phosphate: step 1/6.</text>
</comment>
<feature type="binding site" evidence="9">
    <location>
        <position position="148"/>
    </location>
    <ligand>
        <name>1-deoxy-D-xylulose 5-phosphate</name>
        <dbReference type="ChEBI" id="CHEBI:57792"/>
    </ligand>
</feature>
<dbReference type="UniPathway" id="UPA00056">
    <property type="reaction ID" value="UER00092"/>
</dbReference>
<evidence type="ECO:0000256" key="4">
    <source>
        <dbReference type="ARBA" id="ARBA00022857"/>
    </source>
</evidence>
<dbReference type="SUPFAM" id="SSF51735">
    <property type="entry name" value="NAD(P)-binding Rossmann-fold domains"/>
    <property type="match status" value="1"/>
</dbReference>
<feature type="binding site" evidence="9">
    <location>
        <position position="39"/>
    </location>
    <ligand>
        <name>NADPH</name>
        <dbReference type="ChEBI" id="CHEBI:57783"/>
    </ligand>
</feature>
<reference evidence="13 14" key="1">
    <citation type="submission" date="2019-03" db="EMBL/GenBank/DDBJ databases">
        <title>Metabolic potential of uncultured bacteria and archaea associated with petroleum seepage in deep-sea sediments.</title>
        <authorList>
            <person name="Dong X."/>
            <person name="Hubert C."/>
        </authorList>
    </citation>
    <scope>NUCLEOTIDE SEQUENCE [LARGE SCALE GENOMIC DNA]</scope>
    <source>
        <strain evidence="13">E29_bin78</strain>
    </source>
</reference>
<feature type="binding site" evidence="9">
    <location>
        <position position="11"/>
    </location>
    <ligand>
        <name>NADPH</name>
        <dbReference type="ChEBI" id="CHEBI:57783"/>
    </ligand>
</feature>
<feature type="binding site" evidence="9">
    <location>
        <position position="121"/>
    </location>
    <ligand>
        <name>NADPH</name>
        <dbReference type="ChEBI" id="CHEBI:57783"/>
    </ligand>
</feature>
<feature type="domain" description="DXP reductoisomerase C-terminal" evidence="12">
    <location>
        <begin position="257"/>
        <end position="373"/>
    </location>
</feature>
<dbReference type="Gene3D" id="3.40.50.720">
    <property type="entry name" value="NAD(P)-binding Rossmann-like Domain"/>
    <property type="match status" value="1"/>
</dbReference>
<evidence type="ECO:0000256" key="3">
    <source>
        <dbReference type="ARBA" id="ARBA00022723"/>
    </source>
</evidence>
<evidence type="ECO:0000313" key="13">
    <source>
        <dbReference type="EMBL" id="TET45716.1"/>
    </source>
</evidence>
<feature type="binding site" evidence="9">
    <location>
        <position position="201"/>
    </location>
    <ligand>
        <name>NADPH</name>
        <dbReference type="ChEBI" id="CHEBI:57783"/>
    </ligand>
</feature>
<dbReference type="FunFam" id="3.40.50.720:FF:000045">
    <property type="entry name" value="1-deoxy-D-xylulose 5-phosphate reductoisomerase"/>
    <property type="match status" value="1"/>
</dbReference>
<dbReference type="EC" id="1.1.1.267" evidence="9"/>
<comment type="function">
    <text evidence="9">Catalyzes the NADPH-dependent rearrangement and reduction of 1-deoxy-D-xylulose-5-phosphate (DXP) to 2-C-methyl-D-erythritol 4-phosphate (MEP).</text>
</comment>
<accession>A0A523UT87</accession>
<dbReference type="Proteomes" id="UP000320679">
    <property type="component" value="Unassembled WGS sequence"/>
</dbReference>
<feature type="binding site" evidence="9">
    <location>
        <position position="149"/>
    </location>
    <ligand>
        <name>1-deoxy-D-xylulose 5-phosphate</name>
        <dbReference type="ChEBI" id="CHEBI:57792"/>
    </ligand>
</feature>
<comment type="caution">
    <text evidence="9">Lacks conserved residue(s) required for the propagation of feature annotation.</text>
</comment>
<evidence type="ECO:0000256" key="7">
    <source>
        <dbReference type="ARBA" id="ARBA00023229"/>
    </source>
</evidence>
<comment type="caution">
    <text evidence="13">The sequence shown here is derived from an EMBL/GenBank/DDBJ whole genome shotgun (WGS) entry which is preliminary data.</text>
</comment>
<feature type="binding site" evidence="9">
    <location>
        <position position="195"/>
    </location>
    <ligand>
        <name>1-deoxy-D-xylulose 5-phosphate</name>
        <dbReference type="ChEBI" id="CHEBI:57792"/>
    </ligand>
</feature>
<feature type="domain" description="1-deoxy-D-xylulose 5-phosphate reductoisomerase C-terminal" evidence="11">
    <location>
        <begin position="143"/>
        <end position="225"/>
    </location>
</feature>
<comment type="cofactor">
    <cofactor evidence="9">
        <name>Mg(2+)</name>
        <dbReference type="ChEBI" id="CHEBI:18420"/>
    </cofactor>
    <cofactor evidence="9">
        <name>Mn(2+)</name>
        <dbReference type="ChEBI" id="CHEBI:29035"/>
    </cofactor>
</comment>
<sequence length="384" mass="42388">MRKRIIILGSTGSVGKQALEVIQEESQYFKVIGLTGKDNWQLLKQQAEEFSPLAVGLANKKKVAKLKGLGRGIKIYGGEEGVLELIESLPADLILSCIVGKAALIPTLEALKAGRNVALANKESMVIAGRILMEEAHQRSASLIPIDSEQSAIFQCMQGHRIEEVKRIYLTASGGPFRDWQGDFGKITPEESLSHPCWGMGSKISLDSATLVNKALEVIETSHLFKIDLDRIRILIHPQSIVHSLVEFVDGSILAQLGITDMRLPIHYALNFPQRRASHLPSLELSQLDRLSFEAPDYEKFPALRLGYHAGREGGTLPAVFNAVDEEAGKAFLGGKITFPGIVKLIKRVMEEHHLIPNPSLEEILEADQWAREKTRKLVGKIDS</sequence>
<evidence type="ECO:0000256" key="9">
    <source>
        <dbReference type="HAMAP-Rule" id="MF_00183"/>
    </source>
</evidence>
<dbReference type="SUPFAM" id="SSF55347">
    <property type="entry name" value="Glyceraldehyde-3-phosphate dehydrogenase-like, C-terminal domain"/>
    <property type="match status" value="1"/>
</dbReference>
<dbReference type="InterPro" id="IPR013512">
    <property type="entry name" value="DXP_reductoisomerase_N"/>
</dbReference>
<dbReference type="AlphaFoldDB" id="A0A523UT87"/>
<keyword evidence="5 9" id="KW-0560">Oxidoreductase</keyword>
<dbReference type="GO" id="GO:0051484">
    <property type="term" value="P:isopentenyl diphosphate biosynthetic process, methylerythritol 4-phosphate pathway involved in terpenoid biosynthetic process"/>
    <property type="evidence" value="ECO:0007669"/>
    <property type="project" value="TreeGrafter"/>
</dbReference>
<dbReference type="HAMAP" id="MF_00183">
    <property type="entry name" value="DXP_reductoisom"/>
    <property type="match status" value="1"/>
</dbReference>
<evidence type="ECO:0000259" key="12">
    <source>
        <dbReference type="Pfam" id="PF13288"/>
    </source>
</evidence>
<dbReference type="PIRSF" id="PIRSF006205">
    <property type="entry name" value="Dxp_reductismrs"/>
    <property type="match status" value="1"/>
</dbReference>
<dbReference type="EMBL" id="SOJK01000156">
    <property type="protein sequence ID" value="TET45716.1"/>
    <property type="molecule type" value="Genomic_DNA"/>
</dbReference>
<feature type="binding site" evidence="9">
    <location>
        <position position="173"/>
    </location>
    <ligand>
        <name>1-deoxy-D-xylulose 5-phosphate</name>
        <dbReference type="ChEBI" id="CHEBI:57792"/>
    </ligand>
</feature>
<dbReference type="NCBIfam" id="TIGR00243">
    <property type="entry name" value="Dxr"/>
    <property type="match status" value="1"/>
</dbReference>
<evidence type="ECO:0000259" key="10">
    <source>
        <dbReference type="Pfam" id="PF02670"/>
    </source>
</evidence>
<evidence type="ECO:0000256" key="2">
    <source>
        <dbReference type="ARBA" id="ARBA00006825"/>
    </source>
</evidence>
<feature type="binding site" evidence="9">
    <location>
        <position position="122"/>
    </location>
    <ligand>
        <name>1-deoxy-D-xylulose 5-phosphate</name>
        <dbReference type="ChEBI" id="CHEBI:57792"/>
    </ligand>
</feature>
<feature type="binding site" evidence="9">
    <location>
        <position position="217"/>
    </location>
    <ligand>
        <name>1-deoxy-D-xylulose 5-phosphate</name>
        <dbReference type="ChEBI" id="CHEBI:57792"/>
    </ligand>
</feature>
<keyword evidence="7 9" id="KW-0414">Isoprene biosynthesis</keyword>
<keyword evidence="9" id="KW-0460">Magnesium</keyword>
<feature type="binding site" evidence="9">
    <location>
        <position position="213"/>
    </location>
    <ligand>
        <name>1-deoxy-D-xylulose 5-phosphate</name>
        <dbReference type="ChEBI" id="CHEBI:57792"/>
    </ligand>
</feature>
<evidence type="ECO:0000259" key="11">
    <source>
        <dbReference type="Pfam" id="PF08436"/>
    </source>
</evidence>
<dbReference type="NCBIfam" id="NF009114">
    <property type="entry name" value="PRK12464.1"/>
    <property type="match status" value="1"/>
</dbReference>
<feature type="binding site" evidence="9">
    <location>
        <position position="123"/>
    </location>
    <ligand>
        <name>NADPH</name>
        <dbReference type="ChEBI" id="CHEBI:57783"/>
    </ligand>
</feature>
<feature type="domain" description="1-deoxy-D-xylulose 5-phosphate reductoisomerase N-terminal" evidence="10">
    <location>
        <begin position="5"/>
        <end position="129"/>
    </location>
</feature>
<feature type="binding site" evidence="9">
    <location>
        <position position="217"/>
    </location>
    <ligand>
        <name>Mn(2+)</name>
        <dbReference type="ChEBI" id="CHEBI:29035"/>
    </ligand>
</feature>
<keyword evidence="4 9" id="KW-0521">NADP</keyword>